<gene>
    <name evidence="4" type="ORF">WS72_30940</name>
</gene>
<dbReference type="RefSeq" id="WP_038749084.1">
    <property type="nucleotide sequence ID" value="NZ_CP013418.1"/>
</dbReference>
<keyword evidence="1" id="KW-0808">Transferase</keyword>
<organism evidence="4 5">
    <name type="scientific">Burkholderia savannae</name>
    <dbReference type="NCBI Taxonomy" id="1637837"/>
    <lineage>
        <taxon>Bacteria</taxon>
        <taxon>Pseudomonadati</taxon>
        <taxon>Pseudomonadota</taxon>
        <taxon>Betaproteobacteria</taxon>
        <taxon>Burkholderiales</taxon>
        <taxon>Burkholderiaceae</taxon>
        <taxon>Burkholderia</taxon>
        <taxon>pseudomallei group</taxon>
    </lineage>
</organism>
<accession>A0ABR5T7G5</accession>
<evidence type="ECO:0000313" key="4">
    <source>
        <dbReference type="EMBL" id="KWZ39172.1"/>
    </source>
</evidence>
<protein>
    <submittedName>
        <fullName evidence="4">Acetyltransferase</fullName>
    </submittedName>
</protein>
<evidence type="ECO:0000259" key="3">
    <source>
        <dbReference type="PROSITE" id="PS51186"/>
    </source>
</evidence>
<dbReference type="CDD" id="cd04301">
    <property type="entry name" value="NAT_SF"/>
    <property type="match status" value="1"/>
</dbReference>
<dbReference type="Pfam" id="PF00583">
    <property type="entry name" value="Acetyltransf_1"/>
    <property type="match status" value="1"/>
</dbReference>
<keyword evidence="2" id="KW-0012">Acyltransferase</keyword>
<sequence length="185" mass="20074">MERAASSPPPPDVTIRALRAADADALHALARQPSIDGRFASAPHASLDRRREWLDALMREQYALGAWIGEALVGWSELAPGKLRRSHAASISIAVHDAWHRRGVGGALMRETLAIADDWLGLRRIEAQLYADDFVALAFHRKFGFEIEATQRGAALRDGVLVDGCLIARLKDSPPLAAAPSETPA</sequence>
<evidence type="ECO:0000313" key="5">
    <source>
        <dbReference type="Proteomes" id="UP000070255"/>
    </source>
</evidence>
<dbReference type="EMBL" id="LNJQ01000004">
    <property type="protein sequence ID" value="KWZ39172.1"/>
    <property type="molecule type" value="Genomic_DNA"/>
</dbReference>
<dbReference type="InterPro" id="IPR000182">
    <property type="entry name" value="GNAT_dom"/>
</dbReference>
<feature type="domain" description="N-acetyltransferase" evidence="3">
    <location>
        <begin position="13"/>
        <end position="172"/>
    </location>
</feature>
<dbReference type="Gene3D" id="3.40.630.30">
    <property type="match status" value="1"/>
</dbReference>
<dbReference type="InterPro" id="IPR016181">
    <property type="entry name" value="Acyl_CoA_acyltransferase"/>
</dbReference>
<dbReference type="PROSITE" id="PS51186">
    <property type="entry name" value="GNAT"/>
    <property type="match status" value="1"/>
</dbReference>
<reference evidence="4 5" key="1">
    <citation type="submission" date="2015-11" db="EMBL/GenBank/DDBJ databases">
        <authorList>
            <person name="Sahl J."/>
            <person name="Wagner D."/>
            <person name="Keim P."/>
        </authorList>
    </citation>
    <scope>NUCLEOTIDE SEQUENCE [LARGE SCALE GENOMIC DNA]</scope>
    <source>
        <strain evidence="4 5">BDU18</strain>
    </source>
</reference>
<dbReference type="InterPro" id="IPR050832">
    <property type="entry name" value="Bact_Acetyltransf"/>
</dbReference>
<evidence type="ECO:0000256" key="1">
    <source>
        <dbReference type="ARBA" id="ARBA00022679"/>
    </source>
</evidence>
<keyword evidence="5" id="KW-1185">Reference proteome</keyword>
<proteinExistence type="predicted"/>
<dbReference type="Proteomes" id="UP000070255">
    <property type="component" value="Unassembled WGS sequence"/>
</dbReference>
<dbReference type="SUPFAM" id="SSF55729">
    <property type="entry name" value="Acyl-CoA N-acyltransferases (Nat)"/>
    <property type="match status" value="1"/>
</dbReference>
<name>A0ABR5T7G5_9BURK</name>
<dbReference type="PANTHER" id="PTHR43877">
    <property type="entry name" value="AMINOALKYLPHOSPHONATE N-ACETYLTRANSFERASE-RELATED-RELATED"/>
    <property type="match status" value="1"/>
</dbReference>
<evidence type="ECO:0000256" key="2">
    <source>
        <dbReference type="ARBA" id="ARBA00023315"/>
    </source>
</evidence>
<comment type="caution">
    <text evidence="4">The sequence shown here is derived from an EMBL/GenBank/DDBJ whole genome shotgun (WGS) entry which is preliminary data.</text>
</comment>